<dbReference type="GO" id="GO:0044231">
    <property type="term" value="C:host cell presynaptic membrane"/>
    <property type="evidence" value="ECO:0007669"/>
    <property type="project" value="UniProtKB-KW"/>
</dbReference>
<dbReference type="InterPro" id="IPR011029">
    <property type="entry name" value="DEATH-like_dom_sf"/>
</dbReference>
<dbReference type="InterPro" id="IPR036770">
    <property type="entry name" value="Ankyrin_rpt-contain_sf"/>
</dbReference>
<dbReference type="SMART" id="SM00248">
    <property type="entry name" value="ANK"/>
    <property type="match status" value="6"/>
</dbReference>
<dbReference type="AlphaFoldDB" id="A0A131ZXP2"/>
<dbReference type="InterPro" id="IPR020859">
    <property type="entry name" value="ROC"/>
</dbReference>
<organism evidence="11 12">
    <name type="scientific">Sarcoptes scabiei</name>
    <name type="common">Itch mite</name>
    <name type="synonym">Acarus scabiei</name>
    <dbReference type="NCBI Taxonomy" id="52283"/>
    <lineage>
        <taxon>Eukaryota</taxon>
        <taxon>Metazoa</taxon>
        <taxon>Ecdysozoa</taxon>
        <taxon>Arthropoda</taxon>
        <taxon>Chelicerata</taxon>
        <taxon>Arachnida</taxon>
        <taxon>Acari</taxon>
        <taxon>Acariformes</taxon>
        <taxon>Sarcoptiformes</taxon>
        <taxon>Astigmata</taxon>
        <taxon>Psoroptidia</taxon>
        <taxon>Sarcoptoidea</taxon>
        <taxon>Sarcoptidae</taxon>
        <taxon>Sarcoptinae</taxon>
        <taxon>Sarcoptes</taxon>
    </lineage>
</organism>
<keyword evidence="6" id="KW-0547">Nucleotide-binding</keyword>
<proteinExistence type="predicted"/>
<evidence type="ECO:0000256" key="6">
    <source>
        <dbReference type="ARBA" id="ARBA00022741"/>
    </source>
</evidence>
<evidence type="ECO:0000256" key="2">
    <source>
        <dbReference type="ARBA" id="ARBA00004175"/>
    </source>
</evidence>
<dbReference type="PANTHER" id="PTHR24173:SF74">
    <property type="entry name" value="ANKYRIN REPEAT DOMAIN-CONTAINING PROTEIN 16"/>
    <property type="match status" value="1"/>
</dbReference>
<evidence type="ECO:0000256" key="8">
    <source>
        <dbReference type="ARBA" id="ARBA00023043"/>
    </source>
</evidence>
<dbReference type="GO" id="GO:0044218">
    <property type="term" value="C:other organism cell membrane"/>
    <property type="evidence" value="ECO:0007669"/>
    <property type="project" value="UniProtKB-KW"/>
</dbReference>
<evidence type="ECO:0000256" key="1">
    <source>
        <dbReference type="ARBA" id="ARBA00001946"/>
    </source>
</evidence>
<dbReference type="Gene3D" id="1.25.40.20">
    <property type="entry name" value="Ankyrin repeat-containing domain"/>
    <property type="match status" value="3"/>
</dbReference>
<dbReference type="SUPFAM" id="SSF47986">
    <property type="entry name" value="DEATH domain"/>
    <property type="match status" value="1"/>
</dbReference>
<dbReference type="GO" id="GO:0000166">
    <property type="term" value="F:nucleotide binding"/>
    <property type="evidence" value="ECO:0007669"/>
    <property type="project" value="UniProtKB-KW"/>
</dbReference>
<evidence type="ECO:0000313" key="12">
    <source>
        <dbReference type="Proteomes" id="UP000616769"/>
    </source>
</evidence>
<dbReference type="Pfam" id="PF00531">
    <property type="entry name" value="Death"/>
    <property type="match status" value="1"/>
</dbReference>
<comment type="cofactor">
    <cofactor evidence="1">
        <name>Mg(2+)</name>
        <dbReference type="ChEBI" id="CHEBI:18420"/>
    </cofactor>
</comment>
<dbReference type="PROSITE" id="PS50088">
    <property type="entry name" value="ANK_REPEAT"/>
    <property type="match status" value="5"/>
</dbReference>
<comment type="subcellular location">
    <subcellularLocation>
        <location evidence="2">Target cell membrane</location>
    </subcellularLocation>
</comment>
<keyword evidence="8" id="KW-0040">ANK repeat</keyword>
<dbReference type="EMBL" id="JXLN01004463">
    <property type="protein sequence ID" value="KPM03269.1"/>
    <property type="molecule type" value="Genomic_DNA"/>
</dbReference>
<dbReference type="Pfam" id="PF00023">
    <property type="entry name" value="Ank"/>
    <property type="match status" value="1"/>
</dbReference>
<evidence type="ECO:0000313" key="11">
    <source>
        <dbReference type="EMBL" id="KPM03269.1"/>
    </source>
</evidence>
<keyword evidence="9" id="KW-1053">Target membrane</keyword>
<dbReference type="OrthoDB" id="6414023at2759"/>
<dbReference type="SUPFAM" id="SSF52540">
    <property type="entry name" value="P-loop containing nucleoside triphosphate hydrolases"/>
    <property type="match status" value="1"/>
</dbReference>
<dbReference type="InterPro" id="IPR027417">
    <property type="entry name" value="P-loop_NTPase"/>
</dbReference>
<dbReference type="Pfam" id="PF12796">
    <property type="entry name" value="Ank_2"/>
    <property type="match status" value="2"/>
</dbReference>
<dbReference type="InterPro" id="IPR002110">
    <property type="entry name" value="Ankyrin_rpt"/>
</dbReference>
<keyword evidence="7" id="KW-0638">Presynaptic neurotoxin</keyword>
<dbReference type="Gene3D" id="3.40.50.300">
    <property type="entry name" value="P-loop containing nucleotide triphosphate hydrolases"/>
    <property type="match status" value="1"/>
</dbReference>
<evidence type="ECO:0000256" key="9">
    <source>
        <dbReference type="ARBA" id="ARBA00023298"/>
    </source>
</evidence>
<dbReference type="Gene3D" id="1.10.533.10">
    <property type="entry name" value="Death Domain, Fas"/>
    <property type="match status" value="1"/>
</dbReference>
<dbReference type="PROSITE" id="PS51424">
    <property type="entry name" value="ROC"/>
    <property type="match status" value="1"/>
</dbReference>
<dbReference type="GO" id="GO:0006887">
    <property type="term" value="P:exocytosis"/>
    <property type="evidence" value="ECO:0007669"/>
    <property type="project" value="UniProtKB-KW"/>
</dbReference>
<keyword evidence="9" id="KW-0472">Membrane</keyword>
<keyword evidence="5" id="KW-0677">Repeat</keyword>
<evidence type="ECO:0000256" key="7">
    <source>
        <dbReference type="ARBA" id="ARBA00023028"/>
    </source>
</evidence>
<evidence type="ECO:0000256" key="3">
    <source>
        <dbReference type="ARBA" id="ARBA00022483"/>
    </source>
</evidence>
<dbReference type="VEuPathDB" id="VectorBase:SSCA001408"/>
<evidence type="ECO:0000259" key="10">
    <source>
        <dbReference type="PROSITE" id="PS51424"/>
    </source>
</evidence>
<name>A0A131ZXP2_SARSC</name>
<evidence type="ECO:0000256" key="4">
    <source>
        <dbReference type="ARBA" id="ARBA00022537"/>
    </source>
</evidence>
<reference evidence="11 12" key="1">
    <citation type="journal article" date="2015" name="Parasit. Vectors">
        <title>Draft genome of the scabies mite.</title>
        <authorList>
            <person name="Rider S.D.Jr."/>
            <person name="Morgan M.S."/>
            <person name="Arlian L.G."/>
        </authorList>
    </citation>
    <scope>NUCLEOTIDE SEQUENCE [LARGE SCALE GENOMIC DNA]</scope>
    <source>
        <strain evidence="11">Arlian Lab</strain>
    </source>
</reference>
<dbReference type="PROSITE" id="PS50297">
    <property type="entry name" value="ANK_REP_REGION"/>
    <property type="match status" value="5"/>
</dbReference>
<dbReference type="PRINTS" id="PR01415">
    <property type="entry name" value="ANKYRIN"/>
</dbReference>
<dbReference type="PANTHER" id="PTHR24173">
    <property type="entry name" value="ANKYRIN REPEAT CONTAINING"/>
    <property type="match status" value="1"/>
</dbReference>
<keyword evidence="4" id="KW-1052">Target cell membrane</keyword>
<keyword evidence="7" id="KW-0528">Neurotoxin</keyword>
<dbReference type="SUPFAM" id="SSF48403">
    <property type="entry name" value="Ankyrin repeat"/>
    <property type="match status" value="1"/>
</dbReference>
<dbReference type="InterPro" id="IPR000488">
    <property type="entry name" value="Death_dom"/>
</dbReference>
<comment type="caution">
    <text evidence="11">The sequence shown here is derived from an EMBL/GenBank/DDBJ whole genome shotgun (WGS) entry which is preliminary data.</text>
</comment>
<evidence type="ECO:0000256" key="5">
    <source>
        <dbReference type="ARBA" id="ARBA00022737"/>
    </source>
</evidence>
<keyword evidence="7" id="KW-0800">Toxin</keyword>
<feature type="domain" description="Roc" evidence="10">
    <location>
        <begin position="245"/>
        <end position="547"/>
    </location>
</feature>
<accession>A0A131ZXP2</accession>
<dbReference type="Proteomes" id="UP000616769">
    <property type="component" value="Unassembled WGS sequence"/>
</dbReference>
<dbReference type="GO" id="GO:0007165">
    <property type="term" value="P:signal transduction"/>
    <property type="evidence" value="ECO:0007669"/>
    <property type="project" value="InterPro"/>
</dbReference>
<keyword evidence="3" id="KW-0268">Exocytosis</keyword>
<protein>
    <submittedName>
        <fullName evidence="11">Ankyrin repeat domain containing protein 9</fullName>
    </submittedName>
</protein>
<sequence>MNFEKNNETPLHVAARYGHVEAVEQLCKCGANINAIDEHGETAILIAVWHGFPKIVHILGEIGADTNMMNKEEETALHVASARGHYECVRCLLDSGADANLPNKNSYTPLHLALKRQHSLVAILLLKAGADYELADDNGERAIHYAARFNLISIAQWLCQSNRCQVNVPNKHGLYPLHIAAKSGHIEIVRTLCLAGSVVDQKDQDSIIPQICAIAQSHNDVADLLTRLRNERQKEEFIGQLMPINDQRLNRIKLKIFGHCGSGKSTLIESMKCGYFSSWFRRSKTTTNSTFLRKPFAAANGSSIIDPISARNISLNNINNKNVDRNQNPMIQNGQSCQNLSALSKTSTNLKTSSNTTNANFSSPTTTMSFKTTEPSIHGPVSIRQSQTKGIDCQQAYISNVGDLSIWEFSGHPCYHQIYDHFIGDSHCLHAIVFRLCDPVQIQLDGIFYWLYFIQSRTPIQEPLLFCGKSQQPAKVILIATHADIAQQFRTTDEIQNDLRLVMNKVDSVFKNVFDLHGQIFMIDANNAGSIEMKQLKQYLSQAKQTIVQDLPPTTGFLDSVLTFLNLFRKVSPNFPVLSLNQFKDMIRSQINPLSSDDHFKELVQQLETMGEIIFLKQTILTDCDLLVLNPKWLNCDIVGTLMMMKEDPNYLINLSKTRIMGIYSIDEFQEKFPDVDALDLLQLLESLSICAQNDRSGDIEYEFPYFNFSGDLEEILDQFQFKDNCSYHGIVYHCDRSLDRFYGSLLTCLFTRIQTNLSNELRKHPTFNVYDLHNCLKFSYFSHDDGRLMAIFSYNSSAQSIEIRFCGPIENRSDCFFFMQEMTNIVEQTLAKCMPGLTILKSYLSPSQLKTQRKNLSLYSSSALMRTLLMSSASNSKNIANSLLKKKVASDDGLIEERIGDIICFGILNLTEINQTSGEPTLANELHSSNLSLLTKQKLCSLLDPPESIGRDWCMFGILLGMTDKLPKLDPGANAQLSPTARVIEECVRNVNCTIKNLVEKLTELNRFDCVNVILQTGPLLRMFPLSSLPEEGIIYNDESSHTSLGVSTLSQTSSSNLSH</sequence>
<gene>
    <name evidence="11" type="ORF">QR98_0016990</name>
</gene>